<evidence type="ECO:0000256" key="4">
    <source>
        <dbReference type="ARBA" id="ARBA00022989"/>
    </source>
</evidence>
<evidence type="ECO:0000256" key="3">
    <source>
        <dbReference type="ARBA" id="ARBA00022692"/>
    </source>
</evidence>
<keyword evidence="4 6" id="KW-1133">Transmembrane helix</keyword>
<accession>A0AAV5TD83</accession>
<gene>
    <name evidence="7" type="ORF">PENTCL1PPCAC_14193</name>
</gene>
<dbReference type="PANTHER" id="PTHR22945">
    <property type="entry name" value="SERPENTINE RECEPTOR, CLASS D DELTA"/>
    <property type="match status" value="1"/>
</dbReference>
<feature type="transmembrane region" description="Helical" evidence="6">
    <location>
        <begin position="7"/>
        <end position="24"/>
    </location>
</feature>
<organism evidence="7 8">
    <name type="scientific">Pristionchus entomophagus</name>
    <dbReference type="NCBI Taxonomy" id="358040"/>
    <lineage>
        <taxon>Eukaryota</taxon>
        <taxon>Metazoa</taxon>
        <taxon>Ecdysozoa</taxon>
        <taxon>Nematoda</taxon>
        <taxon>Chromadorea</taxon>
        <taxon>Rhabditida</taxon>
        <taxon>Rhabditina</taxon>
        <taxon>Diplogasteromorpha</taxon>
        <taxon>Diplogasteroidea</taxon>
        <taxon>Neodiplogasteridae</taxon>
        <taxon>Pristionchus</taxon>
    </lineage>
</organism>
<feature type="transmembrane region" description="Helical" evidence="6">
    <location>
        <begin position="82"/>
        <end position="105"/>
    </location>
</feature>
<dbReference type="Proteomes" id="UP001432027">
    <property type="component" value="Unassembled WGS sequence"/>
</dbReference>
<sequence length="109" mass="12326">TRLIHDFCCTSAILFNIVLVIIIFKKTPDKLRSYSIVLLNMETLQSATAVTSLFIFTRLSSTEPSLWGGGRGLWIQSGSPRLCFVAVPLMLFGHNQNIIMLGFTFCYRY</sequence>
<feature type="non-terminal residue" evidence="7">
    <location>
        <position position="1"/>
    </location>
</feature>
<comment type="caution">
    <text evidence="7">The sequence shown here is derived from an EMBL/GenBank/DDBJ whole genome shotgun (WGS) entry which is preliminary data.</text>
</comment>
<comment type="similarity">
    <text evidence="2">Belongs to the nematode receptor-like protein srd family.</text>
</comment>
<dbReference type="InterPro" id="IPR019421">
    <property type="entry name" value="7TM_GPCR_serpentine_rcpt_Srd"/>
</dbReference>
<reference evidence="7" key="1">
    <citation type="submission" date="2023-10" db="EMBL/GenBank/DDBJ databases">
        <title>Genome assembly of Pristionchus species.</title>
        <authorList>
            <person name="Yoshida K."/>
            <person name="Sommer R.J."/>
        </authorList>
    </citation>
    <scope>NUCLEOTIDE SEQUENCE</scope>
    <source>
        <strain evidence="7">RS0144</strain>
    </source>
</reference>
<proteinExistence type="inferred from homology"/>
<evidence type="ECO:0000256" key="6">
    <source>
        <dbReference type="SAM" id="Phobius"/>
    </source>
</evidence>
<keyword evidence="5 6" id="KW-0472">Membrane</keyword>
<evidence type="ECO:0000256" key="5">
    <source>
        <dbReference type="ARBA" id="ARBA00023136"/>
    </source>
</evidence>
<keyword evidence="8" id="KW-1185">Reference proteome</keyword>
<feature type="non-terminal residue" evidence="7">
    <location>
        <position position="109"/>
    </location>
</feature>
<dbReference type="GO" id="GO:0016020">
    <property type="term" value="C:membrane"/>
    <property type="evidence" value="ECO:0007669"/>
    <property type="project" value="UniProtKB-SubCell"/>
</dbReference>
<name>A0AAV5TD83_9BILA</name>
<dbReference type="EMBL" id="BTSX01000004">
    <property type="protein sequence ID" value="GMS92018.1"/>
    <property type="molecule type" value="Genomic_DNA"/>
</dbReference>
<protein>
    <recommendedName>
        <fullName evidence="9">G protein-coupled receptor</fullName>
    </recommendedName>
</protein>
<evidence type="ECO:0008006" key="9">
    <source>
        <dbReference type="Google" id="ProtNLM"/>
    </source>
</evidence>
<evidence type="ECO:0000313" key="8">
    <source>
        <dbReference type="Proteomes" id="UP001432027"/>
    </source>
</evidence>
<dbReference type="Pfam" id="PF10317">
    <property type="entry name" value="7TM_GPCR_Srd"/>
    <property type="match status" value="1"/>
</dbReference>
<dbReference type="AlphaFoldDB" id="A0AAV5TD83"/>
<evidence type="ECO:0000256" key="2">
    <source>
        <dbReference type="ARBA" id="ARBA00009166"/>
    </source>
</evidence>
<dbReference type="PANTHER" id="PTHR22945:SF40">
    <property type="entry name" value="SERPENTINE RECEPTOR, CLASS D (DELTA)-RELATED"/>
    <property type="match status" value="1"/>
</dbReference>
<comment type="subcellular location">
    <subcellularLocation>
        <location evidence="1">Membrane</location>
        <topology evidence="1">Multi-pass membrane protein</topology>
    </subcellularLocation>
</comment>
<evidence type="ECO:0000256" key="1">
    <source>
        <dbReference type="ARBA" id="ARBA00004141"/>
    </source>
</evidence>
<dbReference type="InterPro" id="IPR050920">
    <property type="entry name" value="Nematode_rcpt-like_delta"/>
</dbReference>
<evidence type="ECO:0000313" key="7">
    <source>
        <dbReference type="EMBL" id="GMS92018.1"/>
    </source>
</evidence>
<keyword evidence="3 6" id="KW-0812">Transmembrane</keyword>